<gene>
    <name evidence="2" type="ORF">BKP64_04590</name>
</gene>
<keyword evidence="1" id="KW-1133">Transmembrane helix</keyword>
<evidence type="ECO:0000313" key="2">
    <source>
        <dbReference type="EMBL" id="AOY87507.1"/>
    </source>
</evidence>
<dbReference type="STRING" id="1874317.BKP64_04590"/>
<organism evidence="2 3">
    <name type="scientific">Marinobacter salinus</name>
    <dbReference type="NCBI Taxonomy" id="1874317"/>
    <lineage>
        <taxon>Bacteria</taxon>
        <taxon>Pseudomonadati</taxon>
        <taxon>Pseudomonadota</taxon>
        <taxon>Gammaproteobacteria</taxon>
        <taxon>Pseudomonadales</taxon>
        <taxon>Marinobacteraceae</taxon>
        <taxon>Marinobacter</taxon>
    </lineage>
</organism>
<sequence>MDIMKSVALICLVIGVTLLAINIYGLTQDIRKPGLGVNDQEHLRLIPEEVWSYQKSKSEIKKLKSGGSISELAEEANQIVHKSLVHVKWTSVSPTEYRQLVPIWENYFLWAVGKFSGLPQFERYHYANYLRSIKRGIGICGDASTALSTILDKYNIDNRIISFDGHVIVEYKNENRKWGLLDPDFGVSLDASLEILRKKPGAFRNKYENAGVKGQQVSDLIYIYNKDYSIFEDTYHFMTLRYIFEEATYILKWLFPGTLTLLSLIYLRRRIINNRKLE</sequence>
<dbReference type="AlphaFoldDB" id="A0A1D9GIN8"/>
<keyword evidence="1" id="KW-0472">Membrane</keyword>
<dbReference type="InterPro" id="IPR038765">
    <property type="entry name" value="Papain-like_cys_pep_sf"/>
</dbReference>
<evidence type="ECO:0008006" key="4">
    <source>
        <dbReference type="Google" id="ProtNLM"/>
    </source>
</evidence>
<dbReference type="EMBL" id="CP017715">
    <property type="protein sequence ID" value="AOY87507.1"/>
    <property type="molecule type" value="Genomic_DNA"/>
</dbReference>
<reference evidence="2 3" key="1">
    <citation type="submission" date="2016-10" db="EMBL/GenBank/DDBJ databases">
        <title>Marinobacter salinus sp. nov., a moderately halophilic bacterium isolated from a tidal flat environment.</title>
        <authorList>
            <person name="Park S.-J."/>
        </authorList>
    </citation>
    <scope>NUCLEOTIDE SEQUENCE [LARGE SCALE GENOMIC DNA]</scope>
    <source>
        <strain evidence="2 3">Hb8</strain>
    </source>
</reference>
<dbReference type="SUPFAM" id="SSF54001">
    <property type="entry name" value="Cysteine proteinases"/>
    <property type="match status" value="1"/>
</dbReference>
<evidence type="ECO:0000256" key="1">
    <source>
        <dbReference type="SAM" id="Phobius"/>
    </source>
</evidence>
<keyword evidence="3" id="KW-1185">Reference proteome</keyword>
<accession>A0A1D9GIN8</accession>
<keyword evidence="1" id="KW-0812">Transmembrane</keyword>
<proteinExistence type="predicted"/>
<evidence type="ECO:0000313" key="3">
    <source>
        <dbReference type="Proteomes" id="UP000177445"/>
    </source>
</evidence>
<dbReference type="KEGG" id="msq:BKP64_04590"/>
<dbReference type="Proteomes" id="UP000177445">
    <property type="component" value="Chromosome"/>
</dbReference>
<feature type="transmembrane region" description="Helical" evidence="1">
    <location>
        <begin position="249"/>
        <end position="267"/>
    </location>
</feature>
<protein>
    <recommendedName>
        <fullName evidence="4">Transglutaminase-like domain-containing protein</fullName>
    </recommendedName>
</protein>
<name>A0A1D9GIN8_9GAMM</name>
<dbReference type="RefSeq" id="WP_070966588.1">
    <property type="nucleotide sequence ID" value="NZ_CP017715.1"/>
</dbReference>